<dbReference type="EMBL" id="VOLQ01000006">
    <property type="protein sequence ID" value="TWX70021.1"/>
    <property type="molecule type" value="Genomic_DNA"/>
</dbReference>
<gene>
    <name evidence="2" type="ORF">ESZ26_07775</name>
    <name evidence="3" type="ORF">ESZ27_04465</name>
</gene>
<feature type="chain" id="PRO_5023113934" evidence="1">
    <location>
        <begin position="22"/>
        <end position="171"/>
    </location>
</feature>
<name>A0A5C6QMN4_9GAMM</name>
<dbReference type="EMBL" id="VOLR01000009">
    <property type="protein sequence ID" value="TWX60266.1"/>
    <property type="molecule type" value="Genomic_DNA"/>
</dbReference>
<dbReference type="RefSeq" id="WP_146799183.1">
    <property type="nucleotide sequence ID" value="NZ_VOLP01000010.1"/>
</dbReference>
<protein>
    <submittedName>
        <fullName evidence="3">Uncharacterized protein</fullName>
    </submittedName>
</protein>
<feature type="signal peptide" evidence="1">
    <location>
        <begin position="1"/>
        <end position="21"/>
    </location>
</feature>
<sequence>MNRIYPMIILIIALHGCSTLASYEDVSESINYSELIGEEYIANVEFIIHGVNYDDSLQENIDEYVVTTQPGFAGRYVKYYGKLAKKSVIKIIAVKKCLNCYLDFTARVEFEIQIISGHELQGHPIFLTNSFGNNEISEIINGKAIINPSFLLLKKPNKNFKRNKNSWLGSA</sequence>
<dbReference type="Proteomes" id="UP000321525">
    <property type="component" value="Unassembled WGS sequence"/>
</dbReference>
<organism evidence="3 5">
    <name type="scientific">Colwellia hornerae</name>
    <dbReference type="NCBI Taxonomy" id="89402"/>
    <lineage>
        <taxon>Bacteria</taxon>
        <taxon>Pseudomonadati</taxon>
        <taxon>Pseudomonadota</taxon>
        <taxon>Gammaproteobacteria</taxon>
        <taxon>Alteromonadales</taxon>
        <taxon>Colwelliaceae</taxon>
        <taxon>Colwellia</taxon>
    </lineage>
</organism>
<keyword evidence="1" id="KW-0732">Signal</keyword>
<dbReference type="AlphaFoldDB" id="A0A5C6QMN4"/>
<evidence type="ECO:0000313" key="5">
    <source>
        <dbReference type="Proteomes" id="UP000321917"/>
    </source>
</evidence>
<proteinExistence type="predicted"/>
<evidence type="ECO:0000313" key="3">
    <source>
        <dbReference type="EMBL" id="TWX70021.1"/>
    </source>
</evidence>
<keyword evidence="4" id="KW-1185">Reference proteome</keyword>
<dbReference type="Proteomes" id="UP000321917">
    <property type="component" value="Unassembled WGS sequence"/>
</dbReference>
<comment type="caution">
    <text evidence="3">The sequence shown here is derived from an EMBL/GenBank/DDBJ whole genome shotgun (WGS) entry which is preliminary data.</text>
</comment>
<reference evidence="3 5" key="1">
    <citation type="submission" date="2019-07" db="EMBL/GenBank/DDBJ databases">
        <title>Genomes of sea-ice associated Colwellia species.</title>
        <authorList>
            <person name="Bowman J.P."/>
        </authorList>
    </citation>
    <scope>NUCLEOTIDE SEQUENCE [LARGE SCALE GENOMIC DNA]</scope>
    <source>
        <strain evidence="2 4">ACAM 607</strain>
        <strain evidence="3 5">IC036</strain>
    </source>
</reference>
<evidence type="ECO:0000256" key="1">
    <source>
        <dbReference type="SAM" id="SignalP"/>
    </source>
</evidence>
<evidence type="ECO:0000313" key="4">
    <source>
        <dbReference type="Proteomes" id="UP000321525"/>
    </source>
</evidence>
<accession>A0A5C6QMN4</accession>
<evidence type="ECO:0000313" key="2">
    <source>
        <dbReference type="EMBL" id="TWX60266.1"/>
    </source>
</evidence>